<evidence type="ECO:0000313" key="1">
    <source>
        <dbReference type="EMBL" id="GAI24791.1"/>
    </source>
</evidence>
<protein>
    <submittedName>
        <fullName evidence="1">Uncharacterized protein</fullName>
    </submittedName>
</protein>
<dbReference type="EMBL" id="BARV01014922">
    <property type="protein sequence ID" value="GAI24791.1"/>
    <property type="molecule type" value="Genomic_DNA"/>
</dbReference>
<sequence length="37" mass="3942">MTIDVNGPRCNCGNIGCWELLASGTAMAKEAKGEFRP</sequence>
<dbReference type="AlphaFoldDB" id="X1N3E3"/>
<reference evidence="1" key="1">
    <citation type="journal article" date="2014" name="Front. Microbiol.">
        <title>High frequency of phylogenetically diverse reductive dehalogenase-homologous genes in deep subseafloor sedimentary metagenomes.</title>
        <authorList>
            <person name="Kawai M."/>
            <person name="Futagami T."/>
            <person name="Toyoda A."/>
            <person name="Takaki Y."/>
            <person name="Nishi S."/>
            <person name="Hori S."/>
            <person name="Arai W."/>
            <person name="Tsubouchi T."/>
            <person name="Morono Y."/>
            <person name="Uchiyama I."/>
            <person name="Ito T."/>
            <person name="Fujiyama A."/>
            <person name="Inagaki F."/>
            <person name="Takami H."/>
        </authorList>
    </citation>
    <scope>NUCLEOTIDE SEQUENCE</scope>
    <source>
        <strain evidence="1">Expedition CK06-06</strain>
    </source>
</reference>
<dbReference type="SUPFAM" id="SSF53067">
    <property type="entry name" value="Actin-like ATPase domain"/>
    <property type="match status" value="1"/>
</dbReference>
<accession>X1N3E3</accession>
<dbReference type="Gene3D" id="3.30.420.40">
    <property type="match status" value="1"/>
</dbReference>
<gene>
    <name evidence="1" type="ORF">S06H3_25880</name>
</gene>
<dbReference type="InterPro" id="IPR043129">
    <property type="entry name" value="ATPase_NBD"/>
</dbReference>
<comment type="caution">
    <text evidence="1">The sequence shown here is derived from an EMBL/GenBank/DDBJ whole genome shotgun (WGS) entry which is preliminary data.</text>
</comment>
<name>X1N3E3_9ZZZZ</name>
<organism evidence="1">
    <name type="scientific">marine sediment metagenome</name>
    <dbReference type="NCBI Taxonomy" id="412755"/>
    <lineage>
        <taxon>unclassified sequences</taxon>
        <taxon>metagenomes</taxon>
        <taxon>ecological metagenomes</taxon>
    </lineage>
</organism>
<proteinExistence type="predicted"/>
<feature type="non-terminal residue" evidence="1">
    <location>
        <position position="37"/>
    </location>
</feature>
<dbReference type="Pfam" id="PF00480">
    <property type="entry name" value="ROK"/>
    <property type="match status" value="1"/>
</dbReference>
<dbReference type="InterPro" id="IPR000600">
    <property type="entry name" value="ROK"/>
</dbReference>